<dbReference type="GO" id="GO:0016020">
    <property type="term" value="C:membrane"/>
    <property type="evidence" value="ECO:0007669"/>
    <property type="project" value="UniProtKB-SubCell"/>
</dbReference>
<comment type="caution">
    <text evidence="5">The sequence shown here is derived from an EMBL/GenBank/DDBJ whole genome shotgun (WGS) entry which is preliminary data.</text>
</comment>
<reference evidence="5" key="1">
    <citation type="submission" date="2020-11" db="EMBL/GenBank/DDBJ databases">
        <authorList>
            <consortium name="DOE Joint Genome Institute"/>
            <person name="Ahrendt S."/>
            <person name="Riley R."/>
            <person name="Andreopoulos W."/>
            <person name="Labutti K."/>
            <person name="Pangilinan J."/>
            <person name="Ruiz-Duenas F.J."/>
            <person name="Barrasa J.M."/>
            <person name="Sanchez-Garcia M."/>
            <person name="Camarero S."/>
            <person name="Miyauchi S."/>
            <person name="Serrano A."/>
            <person name="Linde D."/>
            <person name="Babiker R."/>
            <person name="Drula E."/>
            <person name="Ayuso-Fernandez I."/>
            <person name="Pacheco R."/>
            <person name="Padilla G."/>
            <person name="Ferreira P."/>
            <person name="Barriuso J."/>
            <person name="Kellner H."/>
            <person name="Castanera R."/>
            <person name="Alfaro M."/>
            <person name="Ramirez L."/>
            <person name="Pisabarro A.G."/>
            <person name="Kuo A."/>
            <person name="Tritt A."/>
            <person name="Lipzen A."/>
            <person name="He G."/>
            <person name="Yan M."/>
            <person name="Ng V."/>
            <person name="Cullen D."/>
            <person name="Martin F."/>
            <person name="Rosso M.-N."/>
            <person name="Henrissat B."/>
            <person name="Hibbett D."/>
            <person name="Martinez A.T."/>
            <person name="Grigoriev I.V."/>
        </authorList>
    </citation>
    <scope>NUCLEOTIDE SEQUENCE</scope>
    <source>
        <strain evidence="5">CIRM-BRFM 674</strain>
    </source>
</reference>
<keyword evidence="4" id="KW-1133">Transmembrane helix</keyword>
<name>A0A9P6D0Y5_9AGAR</name>
<feature type="transmembrane region" description="Helical" evidence="4">
    <location>
        <begin position="343"/>
        <end position="367"/>
    </location>
</feature>
<feature type="region of interest" description="Disordered" evidence="3">
    <location>
        <begin position="1"/>
        <end position="33"/>
    </location>
</feature>
<feature type="transmembrane region" description="Helical" evidence="4">
    <location>
        <begin position="407"/>
        <end position="429"/>
    </location>
</feature>
<feature type="transmembrane region" description="Helical" evidence="4">
    <location>
        <begin position="172"/>
        <end position="192"/>
    </location>
</feature>
<feature type="transmembrane region" description="Helical" evidence="4">
    <location>
        <begin position="141"/>
        <end position="160"/>
    </location>
</feature>
<feature type="transmembrane region" description="Helical" evidence="4">
    <location>
        <begin position="74"/>
        <end position="95"/>
    </location>
</feature>
<dbReference type="OrthoDB" id="6499973at2759"/>
<dbReference type="Pfam" id="PF07690">
    <property type="entry name" value="MFS_1"/>
    <property type="match status" value="1"/>
</dbReference>
<feature type="transmembrane region" description="Helical" evidence="4">
    <location>
        <begin position="115"/>
        <end position="134"/>
    </location>
</feature>
<keyword evidence="6" id="KW-1185">Reference proteome</keyword>
<dbReference type="Gene3D" id="1.20.1250.20">
    <property type="entry name" value="MFS general substrate transporter like domains"/>
    <property type="match status" value="2"/>
</dbReference>
<dbReference type="PANTHER" id="PTHR11360:SF234">
    <property type="entry name" value="MFS-TYPE TRANSPORTER DBAD-RELATED"/>
    <property type="match status" value="1"/>
</dbReference>
<keyword evidence="4" id="KW-0812">Transmembrane</keyword>
<dbReference type="InterPro" id="IPR036259">
    <property type="entry name" value="MFS_trans_sf"/>
</dbReference>
<feature type="transmembrane region" description="Helical" evidence="4">
    <location>
        <begin position="435"/>
        <end position="457"/>
    </location>
</feature>
<evidence type="ECO:0000313" key="5">
    <source>
        <dbReference type="EMBL" id="KAF9479829.1"/>
    </source>
</evidence>
<dbReference type="GO" id="GO:0022857">
    <property type="term" value="F:transmembrane transporter activity"/>
    <property type="evidence" value="ECO:0007669"/>
    <property type="project" value="InterPro"/>
</dbReference>
<dbReference type="SUPFAM" id="SSF103473">
    <property type="entry name" value="MFS general substrate transporter"/>
    <property type="match status" value="1"/>
</dbReference>
<dbReference type="EMBL" id="MU155205">
    <property type="protein sequence ID" value="KAF9479829.1"/>
    <property type="molecule type" value="Genomic_DNA"/>
</dbReference>
<evidence type="ECO:0000256" key="4">
    <source>
        <dbReference type="SAM" id="Phobius"/>
    </source>
</evidence>
<comment type="similarity">
    <text evidence="2">Belongs to the major facilitator superfamily. Monocarboxylate porter (TC 2.A.1.13) family.</text>
</comment>
<dbReference type="InterPro" id="IPR011701">
    <property type="entry name" value="MFS"/>
</dbReference>
<comment type="subcellular location">
    <subcellularLocation>
        <location evidence="1">Membrane</location>
        <topology evidence="1">Multi-pass membrane protein</topology>
    </subcellularLocation>
</comment>
<protein>
    <submittedName>
        <fullName evidence="5">MFS general substrate transporter</fullName>
    </submittedName>
</protein>
<proteinExistence type="inferred from homology"/>
<sequence length="469" mass="50436">MEALHPPKSDSPLPSDSSNASSSELSHRPSDSVKIEEGIVVDVVRTNSKADVEANLQAAKTSSPPDFPEGGLRAWLTVLGGTMVTFCTFGVVQSFGVYQDYYTRNSLSDRSASEISLIGSLQVFFVFAIGLPAGRLFDAGYFHHCLLSGSAIYTFSIFMLSLVQPHHYYQNVLAQGVGMGLGMGLMFIPALTVTSHYFRVKRSIAMGAVIAGSSIGGVVYPILLNNVFSRSSGFAWGVRYVPFIDLAFLVIANSIMRTRLPPKKAQGHDGDKTTIRMVLTDVPFLTYAMGAFLLFWGVFVPFFYLQLYAALHGVDPIFTKYSITVMNAASIFGRTVPNFVADYYVLIPSGLLSAGLIFGMFGATSVAGVTAFAVFYGFFTGGVVSLVAPGVGSFVTQRNLSDLGMRIGILSFALSFALLTGNPLAGALLTSGHLWHRPLIFAAISVFCGAGCHILCWKSVSKRRGTSKI</sequence>
<organism evidence="5 6">
    <name type="scientific">Pholiota conissans</name>
    <dbReference type="NCBI Taxonomy" id="109636"/>
    <lineage>
        <taxon>Eukaryota</taxon>
        <taxon>Fungi</taxon>
        <taxon>Dikarya</taxon>
        <taxon>Basidiomycota</taxon>
        <taxon>Agaricomycotina</taxon>
        <taxon>Agaricomycetes</taxon>
        <taxon>Agaricomycetidae</taxon>
        <taxon>Agaricales</taxon>
        <taxon>Agaricineae</taxon>
        <taxon>Strophariaceae</taxon>
        <taxon>Pholiota</taxon>
    </lineage>
</organism>
<feature type="transmembrane region" description="Helical" evidence="4">
    <location>
        <begin position="236"/>
        <end position="256"/>
    </location>
</feature>
<feature type="transmembrane region" description="Helical" evidence="4">
    <location>
        <begin position="373"/>
        <end position="395"/>
    </location>
</feature>
<feature type="compositionally biased region" description="Low complexity" evidence="3">
    <location>
        <begin position="10"/>
        <end position="24"/>
    </location>
</feature>
<dbReference type="PANTHER" id="PTHR11360">
    <property type="entry name" value="MONOCARBOXYLATE TRANSPORTER"/>
    <property type="match status" value="1"/>
</dbReference>
<feature type="transmembrane region" description="Helical" evidence="4">
    <location>
        <begin position="317"/>
        <end position="336"/>
    </location>
</feature>
<accession>A0A9P6D0Y5</accession>
<evidence type="ECO:0000256" key="3">
    <source>
        <dbReference type="SAM" id="MobiDB-lite"/>
    </source>
</evidence>
<feature type="transmembrane region" description="Helical" evidence="4">
    <location>
        <begin position="284"/>
        <end position="305"/>
    </location>
</feature>
<evidence type="ECO:0000256" key="1">
    <source>
        <dbReference type="ARBA" id="ARBA00004141"/>
    </source>
</evidence>
<feature type="transmembrane region" description="Helical" evidence="4">
    <location>
        <begin position="204"/>
        <end position="224"/>
    </location>
</feature>
<gene>
    <name evidence="5" type="ORF">BDN70DRAFT_982143</name>
</gene>
<keyword evidence="4" id="KW-0472">Membrane</keyword>
<dbReference type="Proteomes" id="UP000807469">
    <property type="component" value="Unassembled WGS sequence"/>
</dbReference>
<dbReference type="AlphaFoldDB" id="A0A9P6D0Y5"/>
<dbReference type="InterPro" id="IPR050327">
    <property type="entry name" value="Proton-linked_MCT"/>
</dbReference>
<evidence type="ECO:0000256" key="2">
    <source>
        <dbReference type="ARBA" id="ARBA00006727"/>
    </source>
</evidence>
<evidence type="ECO:0000313" key="6">
    <source>
        <dbReference type="Proteomes" id="UP000807469"/>
    </source>
</evidence>